<feature type="region of interest" description="Disordered" evidence="1">
    <location>
        <begin position="234"/>
        <end position="254"/>
    </location>
</feature>
<sequence>MTAAIDVRAAREAAFRKFAPKAFAAFASGRSERPDSELSGFAADKKGKKSEFRRTEKVFCDTRGVYQSKFKEHSAPMRCRKSSLEIKGSVAARAALRIWADWSVCEGILSMRCAQRSGGRSDFQRKRGCRICCWEGHFYILSIQCKSPQIMFSPPPDSLRYRQVLSASIDLQLRDLRMSQHRLACEKPMFYDIGISRSQQMEADRLRRANCKIAQPIAAFAPKCCIQGDGIGGSKPCRSSSGRRMLTPKLNTRQ</sequence>
<evidence type="ECO:0000313" key="2">
    <source>
        <dbReference type="EMBL" id="EST46339.1"/>
    </source>
</evidence>
<organism evidence="2">
    <name type="scientific">Spironucleus salmonicida</name>
    <dbReference type="NCBI Taxonomy" id="348837"/>
    <lineage>
        <taxon>Eukaryota</taxon>
        <taxon>Metamonada</taxon>
        <taxon>Diplomonadida</taxon>
        <taxon>Hexamitidae</taxon>
        <taxon>Hexamitinae</taxon>
        <taxon>Spironucleus</taxon>
    </lineage>
</organism>
<name>V6LZR3_9EUKA</name>
<proteinExistence type="predicted"/>
<reference evidence="2" key="1">
    <citation type="journal article" date="2014" name="PLoS Genet.">
        <title>The Genome of Spironucleus salmonicida Highlights a Fish Pathogen Adapted to Fluctuating Environments.</title>
        <authorList>
            <person name="Xu F."/>
            <person name="Jerlstrom-Hultqvist J."/>
            <person name="Einarsson E."/>
            <person name="Astvaldsson A."/>
            <person name="Svard S.G."/>
            <person name="Andersson J.O."/>
        </authorList>
    </citation>
    <scope>NUCLEOTIDE SEQUENCE</scope>
</reference>
<evidence type="ECO:0000256" key="1">
    <source>
        <dbReference type="SAM" id="MobiDB-lite"/>
    </source>
</evidence>
<protein>
    <submittedName>
        <fullName evidence="2">Uncharacterized protein</fullName>
    </submittedName>
</protein>
<accession>V6LZR3</accession>
<dbReference type="EMBL" id="KI546077">
    <property type="protein sequence ID" value="EST46339.1"/>
    <property type="molecule type" value="Genomic_DNA"/>
</dbReference>
<dbReference type="AlphaFoldDB" id="V6LZR3"/>
<dbReference type="VEuPathDB" id="GiardiaDB:SS50377_26133"/>
<gene>
    <name evidence="2" type="ORF">SS50377_13650</name>
</gene>